<comment type="caution">
    <text evidence="2">The sequence shown here is derived from an EMBL/GenBank/DDBJ whole genome shotgun (WGS) entry which is preliminary data.</text>
</comment>
<protein>
    <submittedName>
        <fullName evidence="2">Uncharacterized protein</fullName>
    </submittedName>
</protein>
<evidence type="ECO:0000313" key="3">
    <source>
        <dbReference type="Proteomes" id="UP000886881"/>
    </source>
</evidence>
<proteinExistence type="predicted"/>
<feature type="transmembrane region" description="Helical" evidence="1">
    <location>
        <begin position="5"/>
        <end position="24"/>
    </location>
</feature>
<organism evidence="2 3">
    <name type="scientific">Candidatus Cryptobacteroides merdipullorum</name>
    <dbReference type="NCBI Taxonomy" id="2840771"/>
    <lineage>
        <taxon>Bacteria</taxon>
        <taxon>Pseudomonadati</taxon>
        <taxon>Bacteroidota</taxon>
        <taxon>Bacteroidia</taxon>
        <taxon>Bacteroidales</taxon>
        <taxon>Candidatus Cryptobacteroides</taxon>
    </lineage>
</organism>
<dbReference type="Proteomes" id="UP000886881">
    <property type="component" value="Unassembled WGS sequence"/>
</dbReference>
<evidence type="ECO:0000313" key="2">
    <source>
        <dbReference type="EMBL" id="HIT46784.1"/>
    </source>
</evidence>
<feature type="transmembrane region" description="Helical" evidence="1">
    <location>
        <begin position="63"/>
        <end position="84"/>
    </location>
</feature>
<reference evidence="2" key="2">
    <citation type="journal article" date="2021" name="PeerJ">
        <title>Extensive microbial diversity within the chicken gut microbiome revealed by metagenomics and culture.</title>
        <authorList>
            <person name="Gilroy R."/>
            <person name="Ravi A."/>
            <person name="Getino M."/>
            <person name="Pursley I."/>
            <person name="Horton D.L."/>
            <person name="Alikhan N.F."/>
            <person name="Baker D."/>
            <person name="Gharbi K."/>
            <person name="Hall N."/>
            <person name="Watson M."/>
            <person name="Adriaenssens E.M."/>
            <person name="Foster-Nyarko E."/>
            <person name="Jarju S."/>
            <person name="Secka A."/>
            <person name="Antonio M."/>
            <person name="Oren A."/>
            <person name="Chaudhuri R.R."/>
            <person name="La Ragione R."/>
            <person name="Hildebrand F."/>
            <person name="Pallen M.J."/>
        </authorList>
    </citation>
    <scope>NUCLEOTIDE SEQUENCE</scope>
    <source>
        <strain evidence="2">ChiHecec2B26-709</strain>
    </source>
</reference>
<dbReference type="EMBL" id="DVLC01000055">
    <property type="protein sequence ID" value="HIT46784.1"/>
    <property type="molecule type" value="Genomic_DNA"/>
</dbReference>
<keyword evidence="1" id="KW-0812">Transmembrane</keyword>
<gene>
    <name evidence="2" type="ORF">IAC35_02880</name>
</gene>
<accession>A0A9D1GN29</accession>
<keyword evidence="1" id="KW-1133">Transmembrane helix</keyword>
<name>A0A9D1GN29_9BACT</name>
<sequence length="89" mass="10229">MSGWALSSIIVCAIALVAVIYIMANGLGLQEELDFGAGAYYYADIPEFEKYLAWDAFKTTLPYLLYLAIFLVWGFCVYKIWVWVDKRKK</sequence>
<dbReference type="AlphaFoldDB" id="A0A9D1GN29"/>
<reference evidence="2" key="1">
    <citation type="submission" date="2020-10" db="EMBL/GenBank/DDBJ databases">
        <authorList>
            <person name="Gilroy R."/>
        </authorList>
    </citation>
    <scope>NUCLEOTIDE SEQUENCE</scope>
    <source>
        <strain evidence="2">ChiHecec2B26-709</strain>
    </source>
</reference>
<evidence type="ECO:0000256" key="1">
    <source>
        <dbReference type="SAM" id="Phobius"/>
    </source>
</evidence>
<keyword evidence="1" id="KW-0472">Membrane</keyword>